<accession>A0A7R8WR33</accession>
<dbReference type="OrthoDB" id="10482537at2759"/>
<dbReference type="EMBL" id="OB665596">
    <property type="protein sequence ID" value="CAD7233071.1"/>
    <property type="molecule type" value="Genomic_DNA"/>
</dbReference>
<feature type="domain" description="Replication gene A protein-like" evidence="1">
    <location>
        <begin position="111"/>
        <end position="356"/>
    </location>
</feature>
<proteinExistence type="predicted"/>
<name>A0A7R8WR33_9CRUS</name>
<sequence>MQTSTLTTGVSHYPADAPFIESVLSCLPLSLQSSVANTYSYQFNTTGRQAANLYLLNVQNYLSGKTLLTHSDENIRLKAERLADNCKINDLERATKYLNSQGFELPAGDTEQSIIARIKCPLWWGRSLRRKQDREQEQLHIQLGLIRTGQQPYCSTSLLNRIQARQQRALEIMEGFEAVSDEGEVLNLLDVLKGSVANPAVRRAELMVRMRGFEDYANQQQHTGMFYTITCPSKYHRVSGRGLNDKYQDFTPRDAQQYLCRVWARIRAKLKRDGLNVYGFRVVEPHHDGTPHWHMLLFMEPAHCEAVSAIIRSYALQEDGNEKGAAQHRFEAVAIDPDKGSATGYIAKYISKNIDGAGVGADDETGNSAEDSAQRIRAWASAWGIRQFTQIGGAAVGVYRELRRIESAPDGLLEEARQAADAGDWALYLQLQGGADANRSDQPLRVYTVEHVDPESGELAQNRYGEFINRVKGVTLHDAVAVETRLKVWTIQAKPMPVTESLSDVKPHSDYDVLADVLRTFSPDPDQDFLQAGGSSAFPWSSVNKCTRAHQGGLEVAV</sequence>
<reference evidence="2" key="1">
    <citation type="submission" date="2020-11" db="EMBL/GenBank/DDBJ databases">
        <authorList>
            <person name="Tran Van P."/>
        </authorList>
    </citation>
    <scope>NUCLEOTIDE SEQUENCE</scope>
</reference>
<dbReference type="GO" id="GO:0006260">
    <property type="term" value="P:DNA replication"/>
    <property type="evidence" value="ECO:0007669"/>
    <property type="project" value="InterPro"/>
</dbReference>
<dbReference type="Pfam" id="PF05840">
    <property type="entry name" value="Phage_GPA"/>
    <property type="match status" value="1"/>
</dbReference>
<evidence type="ECO:0000313" key="2">
    <source>
        <dbReference type="EMBL" id="CAD7233071.1"/>
    </source>
</evidence>
<evidence type="ECO:0000259" key="1">
    <source>
        <dbReference type="Pfam" id="PF05840"/>
    </source>
</evidence>
<organism evidence="2">
    <name type="scientific">Cyprideis torosa</name>
    <dbReference type="NCBI Taxonomy" id="163714"/>
    <lineage>
        <taxon>Eukaryota</taxon>
        <taxon>Metazoa</taxon>
        <taxon>Ecdysozoa</taxon>
        <taxon>Arthropoda</taxon>
        <taxon>Crustacea</taxon>
        <taxon>Oligostraca</taxon>
        <taxon>Ostracoda</taxon>
        <taxon>Podocopa</taxon>
        <taxon>Podocopida</taxon>
        <taxon>Cytherocopina</taxon>
        <taxon>Cytheroidea</taxon>
        <taxon>Cytherideidae</taxon>
        <taxon>Cyprideis</taxon>
    </lineage>
</organism>
<dbReference type="AlphaFoldDB" id="A0A7R8WR33"/>
<dbReference type="InterPro" id="IPR008766">
    <property type="entry name" value="Replication_gene_A-like"/>
</dbReference>
<protein>
    <recommendedName>
        <fullName evidence="1">Replication gene A protein-like domain-containing protein</fullName>
    </recommendedName>
</protein>
<gene>
    <name evidence="2" type="ORF">CTOB1V02_LOCUS10895</name>
</gene>